<dbReference type="EMBL" id="FOCI01000009">
    <property type="protein sequence ID" value="SEN08957.1"/>
    <property type="molecule type" value="Genomic_DNA"/>
</dbReference>
<dbReference type="AlphaFoldDB" id="A0A1H8DR13"/>
<reference evidence="2 3" key="1">
    <citation type="submission" date="2016-10" db="EMBL/GenBank/DDBJ databases">
        <authorList>
            <person name="de Groot N.N."/>
        </authorList>
    </citation>
    <scope>NUCLEOTIDE SEQUENCE [LARGE SCALE GENOMIC DNA]</scope>
    <source>
        <strain evidence="2 3">DSM 16213</strain>
    </source>
</reference>
<organism evidence="2 3">
    <name type="scientific">Loktanella fryxellensis</name>
    <dbReference type="NCBI Taxonomy" id="245187"/>
    <lineage>
        <taxon>Bacteria</taxon>
        <taxon>Pseudomonadati</taxon>
        <taxon>Pseudomonadota</taxon>
        <taxon>Alphaproteobacteria</taxon>
        <taxon>Rhodobacterales</taxon>
        <taxon>Roseobacteraceae</taxon>
        <taxon>Loktanella</taxon>
    </lineage>
</organism>
<sequence length="215" mass="22279">MTDPAQTGRAAQSPAAADADGNAAADEDAVRDASHMSPRLVYQVIHRKGDEELDRSNIALFQSAIAAGLSIGVSVLGEAVCSSHLARHRPAAARRNLRLHLRPCDRDPWPDAVVHGHHVDHRAAAACTAQPAGRGHHGAAMGHGAIGCLLAALFIAHPPAFSPDMLDSVAAISREATGSGFVGRFAKAVPAGLLIAALVWMHPSGTRGVFLSSSP</sequence>
<evidence type="ECO:0000313" key="3">
    <source>
        <dbReference type="Proteomes" id="UP000199585"/>
    </source>
</evidence>
<protein>
    <submittedName>
        <fullName evidence="2">Uncharacterized protein</fullName>
    </submittedName>
</protein>
<accession>A0A1H8DR13</accession>
<evidence type="ECO:0000313" key="2">
    <source>
        <dbReference type="EMBL" id="SEN08957.1"/>
    </source>
</evidence>
<keyword evidence="3" id="KW-1185">Reference proteome</keyword>
<evidence type="ECO:0000256" key="1">
    <source>
        <dbReference type="SAM" id="MobiDB-lite"/>
    </source>
</evidence>
<feature type="compositionally biased region" description="Low complexity" evidence="1">
    <location>
        <begin position="10"/>
        <end position="24"/>
    </location>
</feature>
<proteinExistence type="predicted"/>
<gene>
    <name evidence="2" type="ORF">SAMN04488003_1099</name>
</gene>
<dbReference type="STRING" id="245187.SAMN04488003_1099"/>
<name>A0A1H8DR13_9RHOB</name>
<feature type="region of interest" description="Disordered" evidence="1">
    <location>
        <begin position="1"/>
        <end position="32"/>
    </location>
</feature>
<dbReference type="Proteomes" id="UP000199585">
    <property type="component" value="Unassembled WGS sequence"/>
</dbReference>